<organism evidence="2 3">
    <name type="scientific">Cardiocondyla obscurior</name>
    <dbReference type="NCBI Taxonomy" id="286306"/>
    <lineage>
        <taxon>Eukaryota</taxon>
        <taxon>Metazoa</taxon>
        <taxon>Ecdysozoa</taxon>
        <taxon>Arthropoda</taxon>
        <taxon>Hexapoda</taxon>
        <taxon>Insecta</taxon>
        <taxon>Pterygota</taxon>
        <taxon>Neoptera</taxon>
        <taxon>Endopterygota</taxon>
        <taxon>Hymenoptera</taxon>
        <taxon>Apocrita</taxon>
        <taxon>Aculeata</taxon>
        <taxon>Formicoidea</taxon>
        <taxon>Formicidae</taxon>
        <taxon>Myrmicinae</taxon>
        <taxon>Cardiocondyla</taxon>
    </lineage>
</organism>
<name>A0AAW2FG08_9HYME</name>
<proteinExistence type="predicted"/>
<feature type="region of interest" description="Disordered" evidence="1">
    <location>
        <begin position="1"/>
        <end position="35"/>
    </location>
</feature>
<evidence type="ECO:0000256" key="1">
    <source>
        <dbReference type="SAM" id="MobiDB-lite"/>
    </source>
</evidence>
<dbReference type="EMBL" id="JADYXP020000012">
    <property type="protein sequence ID" value="KAL0113504.1"/>
    <property type="molecule type" value="Genomic_DNA"/>
</dbReference>
<keyword evidence="3" id="KW-1185">Reference proteome</keyword>
<protein>
    <submittedName>
        <fullName evidence="2">Uncharacterized protein</fullName>
    </submittedName>
</protein>
<sequence length="169" mass="19617">MHFENFEIKGTQESSGKREEKKKEDKIHGGNAAKYERDARAGIARGCGRTHLTDSHVNALRTRRRGRLFLICTPGMDALIEVGWKIFFSPVVSSREMPGRTRYANHLLKQIRGKLNFSSRRPLFNDDNRKDEDCANSTFAFYNLRKSAIARKIFFYLLFSFFSPSLYRN</sequence>
<dbReference type="AlphaFoldDB" id="A0AAW2FG08"/>
<dbReference type="Proteomes" id="UP001430953">
    <property type="component" value="Unassembled WGS sequence"/>
</dbReference>
<evidence type="ECO:0000313" key="2">
    <source>
        <dbReference type="EMBL" id="KAL0113504.1"/>
    </source>
</evidence>
<gene>
    <name evidence="2" type="ORF">PUN28_012571</name>
</gene>
<comment type="caution">
    <text evidence="2">The sequence shown here is derived from an EMBL/GenBank/DDBJ whole genome shotgun (WGS) entry which is preliminary data.</text>
</comment>
<reference evidence="2 3" key="1">
    <citation type="submission" date="2023-03" db="EMBL/GenBank/DDBJ databases">
        <title>High recombination rates correlate with genetic variation in Cardiocondyla obscurior ants.</title>
        <authorList>
            <person name="Errbii M."/>
        </authorList>
    </citation>
    <scope>NUCLEOTIDE SEQUENCE [LARGE SCALE GENOMIC DNA]</scope>
    <source>
        <strain evidence="2">Alpha-2009</strain>
        <tissue evidence="2">Whole body</tissue>
    </source>
</reference>
<feature type="compositionally biased region" description="Basic and acidic residues" evidence="1">
    <location>
        <begin position="15"/>
        <end position="35"/>
    </location>
</feature>
<evidence type="ECO:0000313" key="3">
    <source>
        <dbReference type="Proteomes" id="UP001430953"/>
    </source>
</evidence>
<accession>A0AAW2FG08</accession>